<evidence type="ECO:0000256" key="3">
    <source>
        <dbReference type="ARBA" id="ARBA00022692"/>
    </source>
</evidence>
<protein>
    <submittedName>
        <fullName evidence="9">Type II secretion system protein</fullName>
    </submittedName>
</protein>
<dbReference type="Gene3D" id="1.20.81.30">
    <property type="entry name" value="Type II secretion system (T2SS), domain F"/>
    <property type="match status" value="1"/>
</dbReference>
<dbReference type="STRING" id="460265.Mnod_2570"/>
<feature type="transmembrane region" description="Helical" evidence="7">
    <location>
        <begin position="6"/>
        <end position="31"/>
    </location>
</feature>
<dbReference type="eggNOG" id="COG4965">
    <property type="taxonomic scope" value="Bacteria"/>
</dbReference>
<evidence type="ECO:0000256" key="6">
    <source>
        <dbReference type="SAM" id="Coils"/>
    </source>
</evidence>
<evidence type="ECO:0000256" key="4">
    <source>
        <dbReference type="ARBA" id="ARBA00022989"/>
    </source>
</evidence>
<dbReference type="AlphaFoldDB" id="B8IDY8"/>
<keyword evidence="10" id="KW-1185">Reference proteome</keyword>
<feature type="transmembrane region" description="Helical" evidence="7">
    <location>
        <begin position="255"/>
        <end position="275"/>
    </location>
</feature>
<reference evidence="9 10" key="1">
    <citation type="submission" date="2009-01" db="EMBL/GenBank/DDBJ databases">
        <title>Complete sequence of chromosome of Methylobacterium nodulans ORS 2060.</title>
        <authorList>
            <consortium name="US DOE Joint Genome Institute"/>
            <person name="Lucas S."/>
            <person name="Copeland A."/>
            <person name="Lapidus A."/>
            <person name="Glavina del Rio T."/>
            <person name="Dalin E."/>
            <person name="Tice H."/>
            <person name="Bruce D."/>
            <person name="Goodwin L."/>
            <person name="Pitluck S."/>
            <person name="Sims D."/>
            <person name="Brettin T."/>
            <person name="Detter J.C."/>
            <person name="Han C."/>
            <person name="Larimer F."/>
            <person name="Land M."/>
            <person name="Hauser L."/>
            <person name="Kyrpides N."/>
            <person name="Ivanova N."/>
            <person name="Marx C.J."/>
            <person name="Richardson P."/>
        </authorList>
    </citation>
    <scope>NUCLEOTIDE SEQUENCE [LARGE SCALE GENOMIC DNA]</scope>
    <source>
        <strain evidence="10">LMG 21967 / CNCM I-2342 / ORS 2060</strain>
    </source>
</reference>
<dbReference type="EMBL" id="CP001349">
    <property type="protein sequence ID" value="ACL57534.1"/>
    <property type="molecule type" value="Genomic_DNA"/>
</dbReference>
<dbReference type="KEGG" id="mno:Mnod_2570"/>
<evidence type="ECO:0000313" key="10">
    <source>
        <dbReference type="Proteomes" id="UP000008207"/>
    </source>
</evidence>
<dbReference type="HOGENOM" id="CLU_064305_0_1_5"/>
<name>B8IDY8_METNO</name>
<evidence type="ECO:0000256" key="1">
    <source>
        <dbReference type="ARBA" id="ARBA00004651"/>
    </source>
</evidence>
<dbReference type="PANTHER" id="PTHR35007">
    <property type="entry name" value="INTEGRAL MEMBRANE PROTEIN-RELATED"/>
    <property type="match status" value="1"/>
</dbReference>
<sequence>MTEPWLIYFLIFSAVFLTVQFGFLFFGRGVFTRRRLNRRLSAIEDGTYKPYLEPLRRKASPSDASGLLSSLTTIFAQAGGASAAPAITLTSASAFALCWAGSYALVRSVPVGMLLALLGASTGGIGTMYYLRRRRVAAFGEQLPELLEIMVRSLRAGHPLVVAFTLAAKQMPDPAGSEIGITADEIGYGRDVGAALYNLYRRVGFEDLRFFATAVTIQAQTGGNLAEILARLATLLRERARLRQRVRALSAEGRLSALALSLFPFLLAGLITLLNPDYYGSVWGNPLFDLALTVAGGMLIIGNIVLYRIVNFRI</sequence>
<keyword evidence="4 7" id="KW-1133">Transmembrane helix</keyword>
<comment type="subcellular location">
    <subcellularLocation>
        <location evidence="1">Cell membrane</location>
        <topology evidence="1">Multi-pass membrane protein</topology>
    </subcellularLocation>
</comment>
<dbReference type="Pfam" id="PF00482">
    <property type="entry name" value="T2SSF"/>
    <property type="match status" value="1"/>
</dbReference>
<evidence type="ECO:0000256" key="2">
    <source>
        <dbReference type="ARBA" id="ARBA00022475"/>
    </source>
</evidence>
<keyword evidence="3 7" id="KW-0812">Transmembrane</keyword>
<organism evidence="9 10">
    <name type="scientific">Methylobacterium nodulans (strain LMG 21967 / CNCM I-2342 / ORS 2060)</name>
    <dbReference type="NCBI Taxonomy" id="460265"/>
    <lineage>
        <taxon>Bacteria</taxon>
        <taxon>Pseudomonadati</taxon>
        <taxon>Pseudomonadota</taxon>
        <taxon>Alphaproteobacteria</taxon>
        <taxon>Hyphomicrobiales</taxon>
        <taxon>Methylobacteriaceae</taxon>
        <taxon>Methylobacterium</taxon>
    </lineage>
</organism>
<dbReference type="RefSeq" id="WP_015929213.1">
    <property type="nucleotide sequence ID" value="NC_011894.1"/>
</dbReference>
<keyword evidence="5 7" id="KW-0472">Membrane</keyword>
<dbReference type="InterPro" id="IPR042094">
    <property type="entry name" value="T2SS_GspF_sf"/>
</dbReference>
<proteinExistence type="predicted"/>
<dbReference type="Proteomes" id="UP000008207">
    <property type="component" value="Chromosome"/>
</dbReference>
<dbReference type="PANTHER" id="PTHR35007:SF1">
    <property type="entry name" value="PILUS ASSEMBLY PROTEIN"/>
    <property type="match status" value="1"/>
</dbReference>
<gene>
    <name evidence="9" type="ordered locus">Mnod_2570</name>
</gene>
<evidence type="ECO:0000313" key="9">
    <source>
        <dbReference type="EMBL" id="ACL57534.1"/>
    </source>
</evidence>
<evidence type="ECO:0000259" key="8">
    <source>
        <dbReference type="Pfam" id="PF00482"/>
    </source>
</evidence>
<dbReference type="OrthoDB" id="9803381at2"/>
<dbReference type="GO" id="GO:0005886">
    <property type="term" value="C:plasma membrane"/>
    <property type="evidence" value="ECO:0007669"/>
    <property type="project" value="UniProtKB-SubCell"/>
</dbReference>
<evidence type="ECO:0000256" key="5">
    <source>
        <dbReference type="ARBA" id="ARBA00023136"/>
    </source>
</evidence>
<feature type="coiled-coil region" evidence="6">
    <location>
        <begin position="225"/>
        <end position="252"/>
    </location>
</feature>
<feature type="transmembrane region" description="Helical" evidence="7">
    <location>
        <begin position="287"/>
        <end position="310"/>
    </location>
</feature>
<accession>B8IDY8</accession>
<keyword evidence="2" id="KW-1003">Cell membrane</keyword>
<keyword evidence="6" id="KW-0175">Coiled coil</keyword>
<feature type="domain" description="Type II secretion system protein GspF" evidence="8">
    <location>
        <begin position="147"/>
        <end position="271"/>
    </location>
</feature>
<feature type="transmembrane region" description="Helical" evidence="7">
    <location>
        <begin position="111"/>
        <end position="131"/>
    </location>
</feature>
<dbReference type="InterPro" id="IPR018076">
    <property type="entry name" value="T2SS_GspF_dom"/>
</dbReference>
<evidence type="ECO:0000256" key="7">
    <source>
        <dbReference type="SAM" id="Phobius"/>
    </source>
</evidence>